<reference evidence="6 7" key="1">
    <citation type="journal article" date="2019" name="Microorganisms">
        <title>Systematic Affiliation and Genome Analysis of Subtercola vilae DB165(T) with Particular Emphasis on Cold Adaptation of an Isolate from a High-Altitude Cold Volcano Lake.</title>
        <authorList>
            <person name="Villalobos A.S."/>
            <person name="Wiese J."/>
            <person name="Imhoff J.F."/>
            <person name="Dorador C."/>
            <person name="Keller A."/>
            <person name="Hentschel U."/>
        </authorList>
    </citation>
    <scope>NUCLEOTIDE SEQUENCE [LARGE SCALE GENOMIC DNA]</scope>
    <source>
        <strain evidence="6 7">DB165</strain>
    </source>
</reference>
<feature type="domain" description="GFO/IDH/MocA-like oxidoreductase" evidence="5">
    <location>
        <begin position="138"/>
        <end position="271"/>
    </location>
</feature>
<organism evidence="6 7">
    <name type="scientific">Subtercola vilae</name>
    <dbReference type="NCBI Taxonomy" id="2056433"/>
    <lineage>
        <taxon>Bacteria</taxon>
        <taxon>Bacillati</taxon>
        <taxon>Actinomycetota</taxon>
        <taxon>Actinomycetes</taxon>
        <taxon>Micrococcales</taxon>
        <taxon>Microbacteriaceae</taxon>
        <taxon>Subtercola</taxon>
    </lineage>
</organism>
<dbReference type="InterPro" id="IPR000683">
    <property type="entry name" value="Gfo/Idh/MocA-like_OxRdtase_N"/>
</dbReference>
<protein>
    <submittedName>
        <fullName evidence="6">Gfo/Idh/MocA family oxidoreductase</fullName>
    </submittedName>
</protein>
<dbReference type="Gene3D" id="3.30.360.10">
    <property type="entry name" value="Dihydrodipicolinate Reductase, domain 2"/>
    <property type="match status" value="1"/>
</dbReference>
<dbReference type="GO" id="GO:0000166">
    <property type="term" value="F:nucleotide binding"/>
    <property type="evidence" value="ECO:0007669"/>
    <property type="project" value="InterPro"/>
</dbReference>
<evidence type="ECO:0000313" key="6">
    <source>
        <dbReference type="EMBL" id="TIH40068.1"/>
    </source>
</evidence>
<dbReference type="PANTHER" id="PTHR43818:SF11">
    <property type="entry name" value="BCDNA.GH03377"/>
    <property type="match status" value="1"/>
</dbReference>
<dbReference type="Pfam" id="PF22725">
    <property type="entry name" value="GFO_IDH_MocA_C3"/>
    <property type="match status" value="1"/>
</dbReference>
<feature type="domain" description="Gfo/Idh/MocA-like oxidoreductase N-terminal" evidence="4">
    <location>
        <begin position="46"/>
        <end position="128"/>
    </location>
</feature>
<dbReference type="InterPro" id="IPR050463">
    <property type="entry name" value="Gfo/Idh/MocA_oxidrdct_glycsds"/>
</dbReference>
<feature type="compositionally biased region" description="Low complexity" evidence="3">
    <location>
        <begin position="358"/>
        <end position="375"/>
    </location>
</feature>
<evidence type="ECO:0000256" key="1">
    <source>
        <dbReference type="ARBA" id="ARBA00023002"/>
    </source>
</evidence>
<accession>A0A4T2CCA0</accession>
<sequence>MSGRPVRVSFVSGVRHAGPYLEILRHDPRVELVGVAEEPGVPEWMLRDSQHVARRAETAWLPSVDDALDPDRVDLAFICSEPTRHARLAITAMKRGVNVVVDKPVATTLDDADLVLDAARDARGFCSVINRTHSPALRRTRRYVDAGYLGLPRHLDVEFLASGRHFSTSVERPGLVIDPALSGGGELLNFLGYCVDAVRYLTGLEVESVYAMTGALFGAGHADRGVEDTAVVSLGLEHGVTCTVTVGRVAFAPGLGPTSSSIRLLGSHGHAVVDDDKPAVLRYGGHPALSAHPVGGDGSAVALRLFLDHVVGRAVEGRAPDYGLADARAGLAVIDAAYRSVASRAVCAPAKRGGGTADGAAEGSAAGAGSDAGAARIGVHS</sequence>
<dbReference type="AlphaFoldDB" id="A0A4T2CCA0"/>
<keyword evidence="1" id="KW-0560">Oxidoreductase</keyword>
<evidence type="ECO:0000259" key="4">
    <source>
        <dbReference type="Pfam" id="PF01408"/>
    </source>
</evidence>
<evidence type="ECO:0000256" key="2">
    <source>
        <dbReference type="ARBA" id="ARBA00023027"/>
    </source>
</evidence>
<dbReference type="EMBL" id="QYRT01000004">
    <property type="protein sequence ID" value="TIH40068.1"/>
    <property type="molecule type" value="Genomic_DNA"/>
</dbReference>
<feature type="region of interest" description="Disordered" evidence="3">
    <location>
        <begin position="350"/>
        <end position="381"/>
    </location>
</feature>
<dbReference type="GO" id="GO:0016491">
    <property type="term" value="F:oxidoreductase activity"/>
    <property type="evidence" value="ECO:0007669"/>
    <property type="project" value="UniProtKB-KW"/>
</dbReference>
<gene>
    <name evidence="6" type="ORF">D4765_02770</name>
</gene>
<proteinExistence type="predicted"/>
<evidence type="ECO:0000313" key="7">
    <source>
        <dbReference type="Proteomes" id="UP000306192"/>
    </source>
</evidence>
<evidence type="ECO:0000256" key="3">
    <source>
        <dbReference type="SAM" id="MobiDB-lite"/>
    </source>
</evidence>
<dbReference type="PANTHER" id="PTHR43818">
    <property type="entry name" value="BCDNA.GH03377"/>
    <property type="match status" value="1"/>
</dbReference>
<dbReference type="SUPFAM" id="SSF55347">
    <property type="entry name" value="Glyceraldehyde-3-phosphate dehydrogenase-like, C-terminal domain"/>
    <property type="match status" value="1"/>
</dbReference>
<dbReference type="OrthoDB" id="9815825at2"/>
<dbReference type="RefSeq" id="WP_136640701.1">
    <property type="nucleotide sequence ID" value="NZ_QYRT01000004.1"/>
</dbReference>
<evidence type="ECO:0000259" key="5">
    <source>
        <dbReference type="Pfam" id="PF22725"/>
    </source>
</evidence>
<name>A0A4T2CCA0_9MICO</name>
<keyword evidence="7" id="KW-1185">Reference proteome</keyword>
<dbReference type="Proteomes" id="UP000306192">
    <property type="component" value="Unassembled WGS sequence"/>
</dbReference>
<dbReference type="SUPFAM" id="SSF51735">
    <property type="entry name" value="NAD(P)-binding Rossmann-fold domains"/>
    <property type="match status" value="1"/>
</dbReference>
<comment type="caution">
    <text evidence="6">The sequence shown here is derived from an EMBL/GenBank/DDBJ whole genome shotgun (WGS) entry which is preliminary data.</text>
</comment>
<dbReference type="Pfam" id="PF01408">
    <property type="entry name" value="GFO_IDH_MocA"/>
    <property type="match status" value="1"/>
</dbReference>
<dbReference type="InterPro" id="IPR036291">
    <property type="entry name" value="NAD(P)-bd_dom_sf"/>
</dbReference>
<keyword evidence="2" id="KW-0520">NAD</keyword>
<dbReference type="Gene3D" id="3.40.50.720">
    <property type="entry name" value="NAD(P)-binding Rossmann-like Domain"/>
    <property type="match status" value="1"/>
</dbReference>
<dbReference type="InterPro" id="IPR055170">
    <property type="entry name" value="GFO_IDH_MocA-like_dom"/>
</dbReference>